<dbReference type="GeneID" id="94193535"/>
<dbReference type="EMBL" id="BPLF01000001">
    <property type="protein sequence ID" value="GIX62054.1"/>
    <property type="molecule type" value="Genomic_DNA"/>
</dbReference>
<evidence type="ECO:0000313" key="3">
    <source>
        <dbReference type="EMBL" id="GIX62054.1"/>
    </source>
</evidence>
<dbReference type="AlphaFoldDB" id="A0AAV4LTP0"/>
<name>A0AAV4LTP0_BABCB</name>
<feature type="coiled-coil region" evidence="1">
    <location>
        <begin position="288"/>
        <end position="535"/>
    </location>
</feature>
<protein>
    <submittedName>
        <fullName evidence="3">Uncharacterized protein</fullName>
    </submittedName>
</protein>
<feature type="coiled-coil region" evidence="1">
    <location>
        <begin position="122"/>
        <end position="251"/>
    </location>
</feature>
<keyword evidence="4" id="KW-1185">Reference proteome</keyword>
<organism evidence="3 4">
    <name type="scientific">Babesia caballi</name>
    <dbReference type="NCBI Taxonomy" id="5871"/>
    <lineage>
        <taxon>Eukaryota</taxon>
        <taxon>Sar</taxon>
        <taxon>Alveolata</taxon>
        <taxon>Apicomplexa</taxon>
        <taxon>Aconoidasida</taxon>
        <taxon>Piroplasmida</taxon>
        <taxon>Babesiidae</taxon>
        <taxon>Babesia</taxon>
    </lineage>
</organism>
<reference evidence="3 4" key="1">
    <citation type="submission" date="2021-06" db="EMBL/GenBank/DDBJ databases">
        <title>Genome sequence of Babesia caballi.</title>
        <authorList>
            <person name="Yamagishi J."/>
            <person name="Kidaka T."/>
            <person name="Ochi A."/>
        </authorList>
    </citation>
    <scope>NUCLEOTIDE SEQUENCE [LARGE SCALE GENOMIC DNA]</scope>
    <source>
        <strain evidence="3">USDA-D6B2</strain>
    </source>
</reference>
<feature type="compositionally biased region" description="Polar residues" evidence="2">
    <location>
        <begin position="549"/>
        <end position="559"/>
    </location>
</feature>
<keyword evidence="1" id="KW-0175">Coiled coil</keyword>
<dbReference type="RefSeq" id="XP_067714123.1">
    <property type="nucleotide sequence ID" value="XM_067858022.1"/>
</dbReference>
<comment type="caution">
    <text evidence="3">The sequence shown here is derived from an EMBL/GenBank/DDBJ whole genome shotgun (WGS) entry which is preliminary data.</text>
</comment>
<dbReference type="Proteomes" id="UP001497744">
    <property type="component" value="Unassembled WGS sequence"/>
</dbReference>
<dbReference type="Gene3D" id="1.10.287.1490">
    <property type="match status" value="1"/>
</dbReference>
<feature type="region of interest" description="Disordered" evidence="2">
    <location>
        <begin position="1"/>
        <end position="22"/>
    </location>
</feature>
<evidence type="ECO:0000256" key="1">
    <source>
        <dbReference type="SAM" id="Coils"/>
    </source>
</evidence>
<evidence type="ECO:0000313" key="4">
    <source>
        <dbReference type="Proteomes" id="UP001497744"/>
    </source>
</evidence>
<sequence length="579" mass="67645">MTTNYGYAAESRTASYDDGRHMESERYRPDLRDSVNAMPTQNGSARANAVTFQDDAHCVCGARQHMQRLQQEIKKKQKQLDHDQSKIRHRFEDLKKREHKLNDLERALAIRDDEMKSYKTYLQEKQQSISQIQQQNDATQRALLQRLEECEALEEECRRRLGEYENGLNDIGKREAMLNESSRALNVRKDEIERLEHTLVIESDKLKEIRDQCAAAREQVAQEVKQHRRRMTEEVEELEAQKRKVMEMESAFLDEKAAFEEYVGRKKRELESRLKEVSDSSDASEAIANDLRKREAALNQEMHLLQTERDEIKRGWEKIKEEWDKVNAALEDIKNAKAELKSIKRACSKQKRLLDEEIENQTRQLQSSAADPLFQYNSSPITHEAYRDIKQAEIELQTRAKQVEQAAEELRAKQVELAEYAAQLKQRELVLKDSEHKMERYQDALEAREKELEELQAELMNTRDRSQQYEAQMQECREQMALLAIERNSLEGQKAQFEKHRLAKEAELNATRQRLERKEQELDAKLARYRGIKDSQQLESRIEAMRSAKTASSKASNRPFTIPPKSAEGAHAKASDRIA</sequence>
<accession>A0AAV4LTP0</accession>
<evidence type="ECO:0000256" key="2">
    <source>
        <dbReference type="SAM" id="MobiDB-lite"/>
    </source>
</evidence>
<feature type="compositionally biased region" description="Basic and acidic residues" evidence="2">
    <location>
        <begin position="568"/>
        <end position="579"/>
    </location>
</feature>
<proteinExistence type="predicted"/>
<gene>
    <name evidence="3" type="ORF">BcabD6B2_14890</name>
</gene>
<feature type="region of interest" description="Disordered" evidence="2">
    <location>
        <begin position="536"/>
        <end position="579"/>
    </location>
</feature>